<gene>
    <name evidence="1" type="ORF">TNIN_131291</name>
</gene>
<name>A0A8X6MFU8_9ARAC</name>
<evidence type="ECO:0000313" key="2">
    <source>
        <dbReference type="Proteomes" id="UP000886998"/>
    </source>
</evidence>
<organism evidence="1 2">
    <name type="scientific">Trichonephila inaurata madagascariensis</name>
    <dbReference type="NCBI Taxonomy" id="2747483"/>
    <lineage>
        <taxon>Eukaryota</taxon>
        <taxon>Metazoa</taxon>
        <taxon>Ecdysozoa</taxon>
        <taxon>Arthropoda</taxon>
        <taxon>Chelicerata</taxon>
        <taxon>Arachnida</taxon>
        <taxon>Araneae</taxon>
        <taxon>Araneomorphae</taxon>
        <taxon>Entelegynae</taxon>
        <taxon>Araneoidea</taxon>
        <taxon>Nephilidae</taxon>
        <taxon>Trichonephila</taxon>
        <taxon>Trichonephila inaurata</taxon>
    </lineage>
</organism>
<sequence>MWVSVWYKPVVIWPKCVDSNSAKCRQIRAPGDIPPLLLCISIERDVFHSLNGPESEGVVISAHASPVGWTLAKRGAMRNDLLLLQQCSRDVVTRVASASRISISGAE</sequence>
<comment type="caution">
    <text evidence="1">The sequence shown here is derived from an EMBL/GenBank/DDBJ whole genome shotgun (WGS) entry which is preliminary data.</text>
</comment>
<keyword evidence="2" id="KW-1185">Reference proteome</keyword>
<dbReference type="Proteomes" id="UP000886998">
    <property type="component" value="Unassembled WGS sequence"/>
</dbReference>
<accession>A0A8X6MFU8</accession>
<protein>
    <submittedName>
        <fullName evidence="1">Uncharacterized protein</fullName>
    </submittedName>
</protein>
<dbReference type="AlphaFoldDB" id="A0A8X6MFU8"/>
<dbReference type="EMBL" id="BMAV01026936">
    <property type="protein sequence ID" value="GFS54603.1"/>
    <property type="molecule type" value="Genomic_DNA"/>
</dbReference>
<proteinExistence type="predicted"/>
<evidence type="ECO:0000313" key="1">
    <source>
        <dbReference type="EMBL" id="GFS54603.1"/>
    </source>
</evidence>
<reference evidence="1" key="1">
    <citation type="submission" date="2020-08" db="EMBL/GenBank/DDBJ databases">
        <title>Multicomponent nature underlies the extraordinary mechanical properties of spider dragline silk.</title>
        <authorList>
            <person name="Kono N."/>
            <person name="Nakamura H."/>
            <person name="Mori M."/>
            <person name="Yoshida Y."/>
            <person name="Ohtoshi R."/>
            <person name="Malay A.D."/>
            <person name="Moran D.A.P."/>
            <person name="Tomita M."/>
            <person name="Numata K."/>
            <person name="Arakawa K."/>
        </authorList>
    </citation>
    <scope>NUCLEOTIDE SEQUENCE</scope>
</reference>